<evidence type="ECO:0000256" key="1">
    <source>
        <dbReference type="ARBA" id="ARBA00004271"/>
    </source>
</evidence>
<dbReference type="Gene3D" id="2.60.120.10">
    <property type="entry name" value="Jelly Rolls"/>
    <property type="match status" value="1"/>
</dbReference>
<proteinExistence type="inferred from homology"/>
<evidence type="ECO:0000259" key="10">
    <source>
        <dbReference type="SMART" id="SM00835"/>
    </source>
</evidence>
<keyword evidence="5 7" id="KW-0479">Metal-binding</keyword>
<evidence type="ECO:0000256" key="9">
    <source>
        <dbReference type="RuleBase" id="RU366015"/>
    </source>
</evidence>
<gene>
    <name evidence="11" type="ORF">Sjap_017177</name>
</gene>
<evidence type="ECO:0000256" key="5">
    <source>
        <dbReference type="ARBA" id="ARBA00022723"/>
    </source>
</evidence>
<evidence type="ECO:0000256" key="8">
    <source>
        <dbReference type="PIRSR" id="PIRSR601929-2"/>
    </source>
</evidence>
<dbReference type="InterPro" id="IPR001929">
    <property type="entry name" value="Germin"/>
</dbReference>
<protein>
    <recommendedName>
        <fullName evidence="9">Germin-like protein</fullName>
    </recommendedName>
</protein>
<feature type="binding site" evidence="8">
    <location>
        <position position="34"/>
    </location>
    <ligand>
        <name>Mn(2+)</name>
        <dbReference type="ChEBI" id="CHEBI:29035"/>
    </ligand>
</feature>
<evidence type="ECO:0000313" key="12">
    <source>
        <dbReference type="Proteomes" id="UP001417504"/>
    </source>
</evidence>
<dbReference type="GO" id="GO:0030145">
    <property type="term" value="F:manganese ion binding"/>
    <property type="evidence" value="ECO:0007669"/>
    <property type="project" value="UniProtKB-UniRule"/>
</dbReference>
<keyword evidence="4 9" id="KW-0964">Secreted</keyword>
<keyword evidence="3 9" id="KW-0052">Apoplast</keyword>
<dbReference type="EMBL" id="JBBNAE010000007">
    <property type="protein sequence ID" value="KAK9109117.1"/>
    <property type="molecule type" value="Genomic_DNA"/>
</dbReference>
<organism evidence="11 12">
    <name type="scientific">Stephania japonica</name>
    <dbReference type="NCBI Taxonomy" id="461633"/>
    <lineage>
        <taxon>Eukaryota</taxon>
        <taxon>Viridiplantae</taxon>
        <taxon>Streptophyta</taxon>
        <taxon>Embryophyta</taxon>
        <taxon>Tracheophyta</taxon>
        <taxon>Spermatophyta</taxon>
        <taxon>Magnoliopsida</taxon>
        <taxon>Ranunculales</taxon>
        <taxon>Menispermaceae</taxon>
        <taxon>Menispermoideae</taxon>
        <taxon>Cissampelideae</taxon>
        <taxon>Stephania</taxon>
    </lineage>
</organism>
<reference evidence="11 12" key="1">
    <citation type="submission" date="2024-01" db="EMBL/GenBank/DDBJ databases">
        <title>Genome assemblies of Stephania.</title>
        <authorList>
            <person name="Yang L."/>
        </authorList>
    </citation>
    <scope>NUCLEOTIDE SEQUENCE [LARGE SCALE GENOMIC DNA]</scope>
    <source>
        <strain evidence="11">QJT</strain>
        <tissue evidence="11">Leaf</tissue>
    </source>
</reference>
<name>A0AAP0NI09_9MAGN</name>
<evidence type="ECO:0000313" key="11">
    <source>
        <dbReference type="EMBL" id="KAK9109117.1"/>
    </source>
</evidence>
<evidence type="ECO:0000256" key="4">
    <source>
        <dbReference type="ARBA" id="ARBA00022525"/>
    </source>
</evidence>
<evidence type="ECO:0000256" key="2">
    <source>
        <dbReference type="ARBA" id="ARBA00007456"/>
    </source>
</evidence>
<sequence length="135" mass="14446">MEQTGSQRNHKYLWPLLCSHKPTLLVPSHPAGNEVPTVLQGTICAGFVDTANKVYLKTLKKGDVMICPIGLLHFQVNGGGSLATAIVSFSSPSPGLQILDYVLFANDLPSLLVEKTTFLDDAQVKKLKGVLGGTN</sequence>
<dbReference type="AlphaFoldDB" id="A0AAP0NI09"/>
<evidence type="ECO:0000256" key="3">
    <source>
        <dbReference type="ARBA" id="ARBA00022523"/>
    </source>
</evidence>
<comment type="caution">
    <text evidence="11">The sequence shown here is derived from an EMBL/GenBank/DDBJ whole genome shotgun (WGS) entry which is preliminary data.</text>
</comment>
<feature type="binding site" evidence="8">
    <location>
        <position position="73"/>
    </location>
    <ligand>
        <name>Mn(2+)</name>
        <dbReference type="ChEBI" id="CHEBI:29035"/>
    </ligand>
</feature>
<evidence type="ECO:0000256" key="6">
    <source>
        <dbReference type="ARBA" id="ARBA00023211"/>
    </source>
</evidence>
<dbReference type="GO" id="GO:0048046">
    <property type="term" value="C:apoplast"/>
    <property type="evidence" value="ECO:0007669"/>
    <property type="project" value="UniProtKB-SubCell"/>
</dbReference>
<dbReference type="Proteomes" id="UP001417504">
    <property type="component" value="Unassembled WGS sequence"/>
</dbReference>
<feature type="binding site" evidence="7">
    <location>
        <position position="34"/>
    </location>
    <ligand>
        <name>oxalate</name>
        <dbReference type="ChEBI" id="CHEBI:30623"/>
    </ligand>
</feature>
<dbReference type="InterPro" id="IPR011051">
    <property type="entry name" value="RmlC_Cupin_sf"/>
</dbReference>
<dbReference type="InterPro" id="IPR006045">
    <property type="entry name" value="Cupin_1"/>
</dbReference>
<dbReference type="SUPFAM" id="SSF51182">
    <property type="entry name" value="RmlC-like cupins"/>
    <property type="match status" value="1"/>
</dbReference>
<dbReference type="Pfam" id="PF00190">
    <property type="entry name" value="Cupin_1"/>
    <property type="match status" value="1"/>
</dbReference>
<evidence type="ECO:0000256" key="7">
    <source>
        <dbReference type="PIRSR" id="PIRSR601929-1"/>
    </source>
</evidence>
<feature type="domain" description="Cupin type-1" evidence="10">
    <location>
        <begin position="16"/>
        <end position="125"/>
    </location>
</feature>
<feature type="binding site" evidence="7">
    <location>
        <position position="29"/>
    </location>
    <ligand>
        <name>oxalate</name>
        <dbReference type="ChEBI" id="CHEBI:30623"/>
    </ligand>
</feature>
<keyword evidence="12" id="KW-1185">Reference proteome</keyword>
<keyword evidence="6 7" id="KW-0464">Manganese</keyword>
<accession>A0AAP0NI09</accession>
<comment type="subcellular location">
    <subcellularLocation>
        <location evidence="1 9">Secreted</location>
        <location evidence="1 9">Extracellular space</location>
        <location evidence="1 9">Apoplast</location>
    </subcellularLocation>
</comment>
<dbReference type="SMART" id="SM00835">
    <property type="entry name" value="Cupin_1"/>
    <property type="match status" value="1"/>
</dbReference>
<dbReference type="PANTHER" id="PTHR31238">
    <property type="entry name" value="GERMIN-LIKE PROTEIN SUBFAMILY 3 MEMBER 3"/>
    <property type="match status" value="1"/>
</dbReference>
<feature type="binding site" evidence="8">
    <location>
        <position position="29"/>
    </location>
    <ligand>
        <name>Mn(2+)</name>
        <dbReference type="ChEBI" id="CHEBI:29035"/>
    </ligand>
</feature>
<dbReference type="PRINTS" id="PR00325">
    <property type="entry name" value="GERMIN"/>
</dbReference>
<dbReference type="InterPro" id="IPR014710">
    <property type="entry name" value="RmlC-like_jellyroll"/>
</dbReference>
<comment type="similarity">
    <text evidence="2 9">Belongs to the germin family.</text>
</comment>